<sequence>MKILIRIKSFRWSLILSGIFCFCNLTPALAQESVKLQGKILNDSLEGSFINIINKTTNTGTINSTSGTFEIRVREQDTLQFSSIQYEKLEVVISTMIFEAGYLEVELIPGMNELDEVKISNITLTGNLASDISEMNIVEDNYGFKRHDRKERTLSERKLTAYGGSPVDALIGHLSGDIKRLKKVGENEKLQAIAQKAGKLLPYTFYADELKVPEDEIVNLIYFCAEDPQFKDLLSQENVLELMEYYKNHAPDFLKLYNLD</sequence>
<feature type="chain" id="PRO_5045174884" description="Carboxypeptidase-like regulatory domain-containing protein" evidence="1">
    <location>
        <begin position="31"/>
        <end position="260"/>
    </location>
</feature>
<dbReference type="EMBL" id="JAVRHM010000006">
    <property type="protein sequence ID" value="MDT0689445.1"/>
    <property type="molecule type" value="Genomic_DNA"/>
</dbReference>
<evidence type="ECO:0000313" key="3">
    <source>
        <dbReference type="Proteomes" id="UP001261624"/>
    </source>
</evidence>
<gene>
    <name evidence="2" type="ORF">RM549_06590</name>
</gene>
<organism evidence="2 3">
    <name type="scientific">Autumnicola patrickiae</name>
    <dbReference type="NCBI Taxonomy" id="3075591"/>
    <lineage>
        <taxon>Bacteria</taxon>
        <taxon>Pseudomonadati</taxon>
        <taxon>Bacteroidota</taxon>
        <taxon>Flavobacteriia</taxon>
        <taxon>Flavobacteriales</taxon>
        <taxon>Flavobacteriaceae</taxon>
        <taxon>Autumnicola</taxon>
    </lineage>
</organism>
<keyword evidence="1" id="KW-0732">Signal</keyword>
<feature type="signal peptide" evidence="1">
    <location>
        <begin position="1"/>
        <end position="30"/>
    </location>
</feature>
<accession>A0ABU3E0H0</accession>
<reference evidence="2 3" key="1">
    <citation type="submission" date="2023-09" db="EMBL/GenBank/DDBJ databases">
        <authorList>
            <person name="Rey-Velasco X."/>
        </authorList>
    </citation>
    <scope>NUCLEOTIDE SEQUENCE [LARGE SCALE GENOMIC DNA]</scope>
    <source>
        <strain evidence="2 3">F188</strain>
    </source>
</reference>
<protein>
    <recommendedName>
        <fullName evidence="4">Carboxypeptidase-like regulatory domain-containing protein</fullName>
    </recommendedName>
</protein>
<proteinExistence type="predicted"/>
<comment type="caution">
    <text evidence="2">The sequence shown here is derived from an EMBL/GenBank/DDBJ whole genome shotgun (WGS) entry which is preliminary data.</text>
</comment>
<dbReference type="Proteomes" id="UP001261624">
    <property type="component" value="Unassembled WGS sequence"/>
</dbReference>
<evidence type="ECO:0008006" key="4">
    <source>
        <dbReference type="Google" id="ProtNLM"/>
    </source>
</evidence>
<dbReference type="RefSeq" id="WP_311683005.1">
    <property type="nucleotide sequence ID" value="NZ_JAVRHM010000006.1"/>
</dbReference>
<evidence type="ECO:0000256" key="1">
    <source>
        <dbReference type="SAM" id="SignalP"/>
    </source>
</evidence>
<keyword evidence="3" id="KW-1185">Reference proteome</keyword>
<evidence type="ECO:0000313" key="2">
    <source>
        <dbReference type="EMBL" id="MDT0689445.1"/>
    </source>
</evidence>
<name>A0ABU3E0H0_9FLAO</name>